<dbReference type="Proteomes" id="UP000605848">
    <property type="component" value="Unassembled WGS sequence"/>
</dbReference>
<name>A0A937D3B4_9HYPH</name>
<gene>
    <name evidence="1" type="ORF">JKG68_27555</name>
</gene>
<comment type="caution">
    <text evidence="1">The sequence shown here is derived from an EMBL/GenBank/DDBJ whole genome shotgun (WGS) entry which is preliminary data.</text>
</comment>
<dbReference type="AlphaFoldDB" id="A0A937D3B4"/>
<protein>
    <submittedName>
        <fullName evidence="1">Uncharacterized protein</fullName>
    </submittedName>
</protein>
<dbReference type="RefSeq" id="WP_202065127.1">
    <property type="nucleotide sequence ID" value="NZ_JAEQMY010000100.1"/>
</dbReference>
<evidence type="ECO:0000313" key="2">
    <source>
        <dbReference type="Proteomes" id="UP000605848"/>
    </source>
</evidence>
<sequence length="130" mass="14626">MKRVVLVLGFLMSWFGIAASESLSIGEKAELQAAMFHHIDQQLVDGSFLWLHASEGRVTRLAPAKAHPKILRMGDHFVLCVDFRDEQGKDVNVDFFVARSSETFVVFHTEIENRNVVRGLMKAGRITALN</sequence>
<dbReference type="EMBL" id="JAEQMY010000100">
    <property type="protein sequence ID" value="MBL0407672.1"/>
    <property type="molecule type" value="Genomic_DNA"/>
</dbReference>
<evidence type="ECO:0000313" key="1">
    <source>
        <dbReference type="EMBL" id="MBL0407672.1"/>
    </source>
</evidence>
<reference evidence="1" key="1">
    <citation type="submission" date="2021-01" db="EMBL/GenBank/DDBJ databases">
        <title>Microvirga sp.</title>
        <authorList>
            <person name="Kim M.K."/>
        </authorList>
    </citation>
    <scope>NUCLEOTIDE SEQUENCE</scope>
    <source>
        <strain evidence="1">5420S-16</strain>
    </source>
</reference>
<proteinExistence type="predicted"/>
<organism evidence="1 2">
    <name type="scientific">Microvirga aerilata</name>
    <dbReference type="NCBI Taxonomy" id="670292"/>
    <lineage>
        <taxon>Bacteria</taxon>
        <taxon>Pseudomonadati</taxon>
        <taxon>Pseudomonadota</taxon>
        <taxon>Alphaproteobacteria</taxon>
        <taxon>Hyphomicrobiales</taxon>
        <taxon>Methylobacteriaceae</taxon>
        <taxon>Microvirga</taxon>
    </lineage>
</organism>
<accession>A0A937D3B4</accession>
<keyword evidence="2" id="KW-1185">Reference proteome</keyword>